<evidence type="ECO:0000256" key="1">
    <source>
        <dbReference type="SAM" id="MobiDB-lite"/>
    </source>
</evidence>
<comment type="caution">
    <text evidence="2">The sequence shown here is derived from an EMBL/GenBank/DDBJ whole genome shotgun (WGS) entry which is preliminary data.</text>
</comment>
<dbReference type="AlphaFoldDB" id="A0AAE1J327"/>
<organism evidence="2 3">
    <name type="scientific">Acacia crassicarpa</name>
    <name type="common">northern wattle</name>
    <dbReference type="NCBI Taxonomy" id="499986"/>
    <lineage>
        <taxon>Eukaryota</taxon>
        <taxon>Viridiplantae</taxon>
        <taxon>Streptophyta</taxon>
        <taxon>Embryophyta</taxon>
        <taxon>Tracheophyta</taxon>
        <taxon>Spermatophyta</taxon>
        <taxon>Magnoliopsida</taxon>
        <taxon>eudicotyledons</taxon>
        <taxon>Gunneridae</taxon>
        <taxon>Pentapetalae</taxon>
        <taxon>rosids</taxon>
        <taxon>fabids</taxon>
        <taxon>Fabales</taxon>
        <taxon>Fabaceae</taxon>
        <taxon>Caesalpinioideae</taxon>
        <taxon>mimosoid clade</taxon>
        <taxon>Acacieae</taxon>
        <taxon>Acacia</taxon>
    </lineage>
</organism>
<evidence type="ECO:0000313" key="3">
    <source>
        <dbReference type="Proteomes" id="UP001293593"/>
    </source>
</evidence>
<name>A0AAE1J327_9FABA</name>
<sequence>MSATISADVAYRRSVSKDNDNNHDLEYSIAMIYDGPDLNYSIPEIAPFKIDQVPIASVASISSYEFHVPIIQPIVKTSHTTPIRISNSVSSSNDDKEYRFFQNEQNPTNSKITKSGSNS</sequence>
<proteinExistence type="predicted"/>
<protein>
    <submittedName>
        <fullName evidence="2">Uncharacterized protein</fullName>
    </submittedName>
</protein>
<accession>A0AAE1J327</accession>
<feature type="region of interest" description="Disordered" evidence="1">
    <location>
        <begin position="84"/>
        <end position="119"/>
    </location>
</feature>
<feature type="compositionally biased region" description="Polar residues" evidence="1">
    <location>
        <begin position="102"/>
        <end position="119"/>
    </location>
</feature>
<dbReference type="Proteomes" id="UP001293593">
    <property type="component" value="Unassembled WGS sequence"/>
</dbReference>
<dbReference type="EMBL" id="JAWXYG010000009">
    <property type="protein sequence ID" value="KAK4262815.1"/>
    <property type="molecule type" value="Genomic_DNA"/>
</dbReference>
<reference evidence="2" key="1">
    <citation type="submission" date="2023-10" db="EMBL/GenBank/DDBJ databases">
        <title>Chromosome-level genome of the transformable northern wattle, Acacia crassicarpa.</title>
        <authorList>
            <person name="Massaro I."/>
            <person name="Sinha N.R."/>
            <person name="Poethig S."/>
            <person name="Leichty A.R."/>
        </authorList>
    </citation>
    <scope>NUCLEOTIDE SEQUENCE</scope>
    <source>
        <strain evidence="2">Acra3RX</strain>
        <tissue evidence="2">Leaf</tissue>
    </source>
</reference>
<evidence type="ECO:0000313" key="2">
    <source>
        <dbReference type="EMBL" id="KAK4262815.1"/>
    </source>
</evidence>
<keyword evidence="3" id="KW-1185">Reference proteome</keyword>
<gene>
    <name evidence="2" type="ORF">QN277_028323</name>
</gene>